<sequence length="127" mass="14605">MTDPIEYNGKPMRFEPINITTLDMLRLMRRGTPQVVLLEPGDATRYTLLAVPLGTDVASHLDDFGIPRREAHNYLFVSKLAAEECPGTWLPFGSDLTVGTYDVVPLTDNEWSRRFLAWWFTRLYELL</sequence>
<dbReference type="AlphaFoldDB" id="A0A0F9WPP9"/>
<protein>
    <submittedName>
        <fullName evidence="1">Uncharacterized protein</fullName>
    </submittedName>
</protein>
<organism evidence="1">
    <name type="scientific">marine sediment metagenome</name>
    <dbReference type="NCBI Taxonomy" id="412755"/>
    <lineage>
        <taxon>unclassified sequences</taxon>
        <taxon>metagenomes</taxon>
        <taxon>ecological metagenomes</taxon>
    </lineage>
</organism>
<comment type="caution">
    <text evidence="1">The sequence shown here is derived from an EMBL/GenBank/DDBJ whole genome shotgun (WGS) entry which is preliminary data.</text>
</comment>
<accession>A0A0F9WPP9</accession>
<dbReference type="EMBL" id="LAZR01000131">
    <property type="protein sequence ID" value="KKN88166.1"/>
    <property type="molecule type" value="Genomic_DNA"/>
</dbReference>
<proteinExistence type="predicted"/>
<evidence type="ECO:0000313" key="1">
    <source>
        <dbReference type="EMBL" id="KKN88166.1"/>
    </source>
</evidence>
<reference evidence="1" key="1">
    <citation type="journal article" date="2015" name="Nature">
        <title>Complex archaea that bridge the gap between prokaryotes and eukaryotes.</title>
        <authorList>
            <person name="Spang A."/>
            <person name="Saw J.H."/>
            <person name="Jorgensen S.L."/>
            <person name="Zaremba-Niedzwiedzka K."/>
            <person name="Martijn J."/>
            <person name="Lind A.E."/>
            <person name="van Eijk R."/>
            <person name="Schleper C."/>
            <person name="Guy L."/>
            <person name="Ettema T.J."/>
        </authorList>
    </citation>
    <scope>NUCLEOTIDE SEQUENCE</scope>
</reference>
<name>A0A0F9WPP9_9ZZZZ</name>
<gene>
    <name evidence="1" type="ORF">LCGC14_0252380</name>
</gene>